<sequence length="86" mass="10335">MNYRVDEIYIKTEEKSENLALYCFLHSVEIGMSTFDPAFQKTAMVEEPCIFLRFNNSNNRLNRSNRFQNKSRWKTIMFLHGMEDML</sequence>
<protein>
    <submittedName>
        <fullName evidence="1">Uncharacterized protein</fullName>
    </submittedName>
</protein>
<accession>A0A4Y1ZZ13</accession>
<dbReference type="EMBL" id="BGPR01079028">
    <property type="protein sequence ID" value="GBL72742.1"/>
    <property type="molecule type" value="Genomic_DNA"/>
</dbReference>
<gene>
    <name evidence="1" type="ORF">AVEN_214273_1</name>
</gene>
<evidence type="ECO:0000313" key="2">
    <source>
        <dbReference type="Proteomes" id="UP000499080"/>
    </source>
</evidence>
<reference evidence="1 2" key="1">
    <citation type="journal article" date="2019" name="Sci. Rep.">
        <title>Orb-weaving spider Araneus ventricosus genome elucidates the spidroin gene catalogue.</title>
        <authorList>
            <person name="Kono N."/>
            <person name="Nakamura H."/>
            <person name="Ohtoshi R."/>
            <person name="Moran D.A.P."/>
            <person name="Shinohara A."/>
            <person name="Yoshida Y."/>
            <person name="Fujiwara M."/>
            <person name="Mori M."/>
            <person name="Tomita M."/>
            <person name="Arakawa K."/>
        </authorList>
    </citation>
    <scope>NUCLEOTIDE SEQUENCE [LARGE SCALE GENOMIC DNA]</scope>
</reference>
<dbReference type="AlphaFoldDB" id="A0A4Y1ZZ13"/>
<name>A0A4Y1ZZ13_ARAVE</name>
<comment type="caution">
    <text evidence="1">The sequence shown here is derived from an EMBL/GenBank/DDBJ whole genome shotgun (WGS) entry which is preliminary data.</text>
</comment>
<evidence type="ECO:0000313" key="1">
    <source>
        <dbReference type="EMBL" id="GBL72742.1"/>
    </source>
</evidence>
<proteinExistence type="predicted"/>
<dbReference type="Proteomes" id="UP000499080">
    <property type="component" value="Unassembled WGS sequence"/>
</dbReference>
<keyword evidence="2" id="KW-1185">Reference proteome</keyword>
<organism evidence="1 2">
    <name type="scientific">Araneus ventricosus</name>
    <name type="common">Orbweaver spider</name>
    <name type="synonym">Epeira ventricosa</name>
    <dbReference type="NCBI Taxonomy" id="182803"/>
    <lineage>
        <taxon>Eukaryota</taxon>
        <taxon>Metazoa</taxon>
        <taxon>Ecdysozoa</taxon>
        <taxon>Arthropoda</taxon>
        <taxon>Chelicerata</taxon>
        <taxon>Arachnida</taxon>
        <taxon>Araneae</taxon>
        <taxon>Araneomorphae</taxon>
        <taxon>Entelegynae</taxon>
        <taxon>Araneoidea</taxon>
        <taxon>Araneidae</taxon>
        <taxon>Araneus</taxon>
    </lineage>
</organism>